<sequence>MPNLKILRLEYLELNKRLLQGLCPPQSSQDITFPKLQTIEFLHCYEPDDPDGLGDPNFDFELELETVVNSHPLERMVLGLTQYRKKIISTPEDAAELEKRRNLIQWLQLKVPFFQFIPDEHSGDDPEQWNLWEL</sequence>
<evidence type="ECO:0000313" key="1">
    <source>
        <dbReference type="EMBL" id="CEL62775.1"/>
    </source>
</evidence>
<keyword evidence="2" id="KW-1185">Reference proteome</keyword>
<dbReference type="AlphaFoldDB" id="A0A0B7FYJ0"/>
<proteinExistence type="predicted"/>
<dbReference type="EMBL" id="LN679169">
    <property type="protein sequence ID" value="CEL62775.1"/>
    <property type="molecule type" value="Genomic_DNA"/>
</dbReference>
<name>A0A0B7FYJ0_THACB</name>
<protein>
    <submittedName>
        <fullName evidence="1">Uncharacterized protein</fullName>
    </submittedName>
</protein>
<organism evidence="1 2">
    <name type="scientific">Thanatephorus cucumeris (strain AG1-IB / isolate 7/3/14)</name>
    <name type="common">Lettuce bottom rot fungus</name>
    <name type="synonym">Rhizoctonia solani</name>
    <dbReference type="NCBI Taxonomy" id="1108050"/>
    <lineage>
        <taxon>Eukaryota</taxon>
        <taxon>Fungi</taxon>
        <taxon>Dikarya</taxon>
        <taxon>Basidiomycota</taxon>
        <taxon>Agaricomycotina</taxon>
        <taxon>Agaricomycetes</taxon>
        <taxon>Cantharellales</taxon>
        <taxon>Ceratobasidiaceae</taxon>
        <taxon>Rhizoctonia</taxon>
        <taxon>Rhizoctonia solani AG-1</taxon>
    </lineage>
</organism>
<dbReference type="Proteomes" id="UP000059188">
    <property type="component" value="Unassembled WGS sequence"/>
</dbReference>
<accession>A0A0B7FYJ0</accession>
<reference evidence="1 2" key="1">
    <citation type="submission" date="2014-11" db="EMBL/GenBank/DDBJ databases">
        <authorList>
            <person name="Wibberg Daniel"/>
        </authorList>
    </citation>
    <scope>NUCLEOTIDE SEQUENCE [LARGE SCALE GENOMIC DNA]</scope>
    <source>
        <strain evidence="1">Rhizoctonia solani AG1-IB 7/3/14</strain>
    </source>
</reference>
<evidence type="ECO:0000313" key="2">
    <source>
        <dbReference type="Proteomes" id="UP000059188"/>
    </source>
</evidence>
<gene>
    <name evidence="1" type="ORF">RSOLAG1IB_10467</name>
</gene>